<dbReference type="eggNOG" id="ENOG5032RJS">
    <property type="taxonomic scope" value="Bacteria"/>
</dbReference>
<keyword evidence="3" id="KW-0679">Respiratory chain</keyword>
<evidence type="ECO:0000256" key="3">
    <source>
        <dbReference type="ARBA" id="ARBA00022660"/>
    </source>
</evidence>
<organism evidence="7 8">
    <name type="scientific">Candidatus Endolissoclinum faulkneri L2</name>
    <dbReference type="NCBI Taxonomy" id="1193729"/>
    <lineage>
        <taxon>Bacteria</taxon>
        <taxon>Pseudomonadati</taxon>
        <taxon>Pseudomonadota</taxon>
        <taxon>Alphaproteobacteria</taxon>
        <taxon>Rhodospirillales</taxon>
        <taxon>Rhodospirillaceae</taxon>
        <taxon>Candidatus Endolissoclinum</taxon>
    </lineage>
</organism>
<evidence type="ECO:0000256" key="6">
    <source>
        <dbReference type="ARBA" id="ARBA00023136"/>
    </source>
</evidence>
<evidence type="ECO:0000313" key="7">
    <source>
        <dbReference type="EMBL" id="AFX98297.1"/>
    </source>
</evidence>
<dbReference type="STRING" id="1193729.A1OE_85"/>
<dbReference type="Pfam" id="PF04800">
    <property type="entry name" value="NDUS4"/>
    <property type="match status" value="1"/>
</dbReference>
<evidence type="ECO:0000256" key="1">
    <source>
        <dbReference type="ARBA" id="ARBA00004370"/>
    </source>
</evidence>
<dbReference type="InterPro" id="IPR038532">
    <property type="entry name" value="NDUFS4-like_sf"/>
</dbReference>
<dbReference type="AlphaFoldDB" id="K7YLC9"/>
<keyword evidence="8" id="KW-1185">Reference proteome</keyword>
<dbReference type="InterPro" id="IPR006885">
    <property type="entry name" value="NADH_UbQ_FeS_4_mit-like"/>
</dbReference>
<reference evidence="7 8" key="1">
    <citation type="journal article" date="2012" name="Proc. Natl. Acad. Sci. U.S.A.">
        <title>Genome streamlining and chemical defense in a coral reef symbiosis.</title>
        <authorList>
            <person name="Kwan J.C."/>
            <person name="Donia M.S."/>
            <person name="Han A.W."/>
            <person name="Hirose E."/>
            <person name="Haygood M.G."/>
            <person name="Schmidt E.W."/>
        </authorList>
    </citation>
    <scope>NUCLEOTIDE SEQUENCE [LARGE SCALE GENOMIC DNA]</scope>
    <source>
        <strain evidence="7 8">L2</strain>
    </source>
</reference>
<accession>K7YLC9</accession>
<proteinExistence type="predicted"/>
<gene>
    <name evidence="7" type="ORF">A1OE_85</name>
</gene>
<keyword evidence="4" id="KW-0809">Transit peptide</keyword>
<dbReference type="PANTHER" id="PTHR12219:SF8">
    <property type="entry name" value="NADH DEHYDROGENASE [UBIQUINONE] IRON-SULFUR PROTEIN 4, MITOCHONDRIAL"/>
    <property type="match status" value="1"/>
</dbReference>
<keyword evidence="5" id="KW-0249">Electron transport</keyword>
<protein>
    <recommendedName>
        <fullName evidence="9">ETC complex I subunit conserved region family protein</fullName>
    </recommendedName>
</protein>
<sequence>MMIFRIYKHDKNTLNFSWSKNKSWILECCSESRRIPEPLMGWVSAKDTNGQICITFDSKEEAIAFANRNRLDFTLQDSRERRLNPKSYAHNFAFNRRSQWTH</sequence>
<evidence type="ECO:0000256" key="4">
    <source>
        <dbReference type="ARBA" id="ARBA00022946"/>
    </source>
</evidence>
<dbReference type="Proteomes" id="UP000010077">
    <property type="component" value="Chromosome"/>
</dbReference>
<evidence type="ECO:0000313" key="8">
    <source>
        <dbReference type="Proteomes" id="UP000010077"/>
    </source>
</evidence>
<dbReference type="HOGENOM" id="CLU_077196_4_1_5"/>
<dbReference type="PANTHER" id="PTHR12219">
    <property type="entry name" value="NADH-UBIQUINONE OXIDOREDUCTASE"/>
    <property type="match status" value="1"/>
</dbReference>
<name>K7YLC9_9PROT</name>
<dbReference type="KEGG" id="thal:A1OE_85"/>
<dbReference type="GO" id="GO:0022900">
    <property type="term" value="P:electron transport chain"/>
    <property type="evidence" value="ECO:0007669"/>
    <property type="project" value="InterPro"/>
</dbReference>
<dbReference type="Gene3D" id="3.30.160.190">
    <property type="entry name" value="atu1810 like domain"/>
    <property type="match status" value="1"/>
</dbReference>
<dbReference type="EMBL" id="CP003539">
    <property type="protein sequence ID" value="AFX98297.1"/>
    <property type="molecule type" value="Genomic_DNA"/>
</dbReference>
<evidence type="ECO:0000256" key="5">
    <source>
        <dbReference type="ARBA" id="ARBA00022982"/>
    </source>
</evidence>
<comment type="subcellular location">
    <subcellularLocation>
        <location evidence="1">Membrane</location>
    </subcellularLocation>
</comment>
<evidence type="ECO:0008006" key="9">
    <source>
        <dbReference type="Google" id="ProtNLM"/>
    </source>
</evidence>
<evidence type="ECO:0000256" key="2">
    <source>
        <dbReference type="ARBA" id="ARBA00022448"/>
    </source>
</evidence>
<keyword evidence="6" id="KW-0472">Membrane</keyword>
<keyword evidence="2" id="KW-0813">Transport</keyword>
<dbReference type="GO" id="GO:0016020">
    <property type="term" value="C:membrane"/>
    <property type="evidence" value="ECO:0007669"/>
    <property type="project" value="UniProtKB-SubCell"/>
</dbReference>